<organism evidence="7 8">
    <name type="scientific">Streblomastix strix</name>
    <dbReference type="NCBI Taxonomy" id="222440"/>
    <lineage>
        <taxon>Eukaryota</taxon>
        <taxon>Metamonada</taxon>
        <taxon>Preaxostyla</taxon>
        <taxon>Oxymonadida</taxon>
        <taxon>Streblomastigidae</taxon>
        <taxon>Streblomastix</taxon>
    </lineage>
</organism>
<comment type="caution">
    <text evidence="7">The sequence shown here is derived from an EMBL/GenBank/DDBJ whole genome shotgun (WGS) entry which is preliminary data.</text>
</comment>
<dbReference type="PROSITE" id="PS00227">
    <property type="entry name" value="TUBULIN"/>
    <property type="match status" value="1"/>
</dbReference>
<dbReference type="InterPro" id="IPR000217">
    <property type="entry name" value="Tubulin"/>
</dbReference>
<evidence type="ECO:0000256" key="1">
    <source>
        <dbReference type="ARBA" id="ARBA00009636"/>
    </source>
</evidence>
<dbReference type="SUPFAM" id="SSF52490">
    <property type="entry name" value="Tubulin nucleotide-binding domain-like"/>
    <property type="match status" value="1"/>
</dbReference>
<dbReference type="AlphaFoldDB" id="A0A5J4X6B0"/>
<dbReference type="GO" id="GO:0007017">
    <property type="term" value="P:microtubule-based process"/>
    <property type="evidence" value="ECO:0007669"/>
    <property type="project" value="InterPro"/>
</dbReference>
<dbReference type="InterPro" id="IPR017975">
    <property type="entry name" value="Tubulin_CS"/>
</dbReference>
<sequence length="192" mass="21617">MELFQLMNNQESLSISRNKTKFTTTKQLAISTFLVASLLNSNPKRQIQCTKAVNYQTKGCYTEKAELNNSVMDVVCKCAKECDCLHGFQICHSLSGGTGAGMKTLLIVKLSYTVVMPYNCTISVHNLIENVQEMTYIDNEVWRYIFIAIHVSGILPFYCETVTEGNGSSQRNPKIFTKFNAFKQTGQKIVLE</sequence>
<dbReference type="Pfam" id="PF00091">
    <property type="entry name" value="Tubulin"/>
    <property type="match status" value="1"/>
</dbReference>
<dbReference type="InterPro" id="IPR036525">
    <property type="entry name" value="Tubulin/FtsZ_GTPase_sf"/>
</dbReference>
<evidence type="ECO:0000256" key="2">
    <source>
        <dbReference type="ARBA" id="ARBA00022701"/>
    </source>
</evidence>
<evidence type="ECO:0000256" key="5">
    <source>
        <dbReference type="RuleBase" id="RU000352"/>
    </source>
</evidence>
<dbReference type="Gene3D" id="3.40.50.1440">
    <property type="entry name" value="Tubulin/FtsZ, GTPase domain"/>
    <property type="match status" value="1"/>
</dbReference>
<protein>
    <recommendedName>
        <fullName evidence="6">Tubulin/FtsZ GTPase domain-containing protein</fullName>
    </recommendedName>
</protein>
<dbReference type="GO" id="GO:0005525">
    <property type="term" value="F:GTP binding"/>
    <property type="evidence" value="ECO:0007669"/>
    <property type="project" value="UniProtKB-UniRule"/>
</dbReference>
<dbReference type="EMBL" id="SNRW01000199">
    <property type="protein sequence ID" value="KAA6402698.1"/>
    <property type="molecule type" value="Genomic_DNA"/>
</dbReference>
<name>A0A5J4X6B0_9EUKA</name>
<keyword evidence="3 5" id="KW-0547">Nucleotide-binding</keyword>
<evidence type="ECO:0000256" key="4">
    <source>
        <dbReference type="ARBA" id="ARBA00023134"/>
    </source>
</evidence>
<gene>
    <name evidence="7" type="ORF">EZS28_001769</name>
</gene>
<keyword evidence="4 5" id="KW-0342">GTP-binding</keyword>
<proteinExistence type="inferred from homology"/>
<dbReference type="PANTHER" id="PTHR11588">
    <property type="entry name" value="TUBULIN"/>
    <property type="match status" value="1"/>
</dbReference>
<dbReference type="GO" id="GO:0005874">
    <property type="term" value="C:microtubule"/>
    <property type="evidence" value="ECO:0007669"/>
    <property type="project" value="UniProtKB-KW"/>
</dbReference>
<evidence type="ECO:0000259" key="6">
    <source>
        <dbReference type="Pfam" id="PF00091"/>
    </source>
</evidence>
<dbReference type="InterPro" id="IPR003008">
    <property type="entry name" value="Tubulin_FtsZ_GTPase"/>
</dbReference>
<dbReference type="OrthoDB" id="10655630at2759"/>
<dbReference type="Proteomes" id="UP000324800">
    <property type="component" value="Unassembled WGS sequence"/>
</dbReference>
<dbReference type="PRINTS" id="PR01161">
    <property type="entry name" value="TUBULIN"/>
</dbReference>
<reference evidence="7 8" key="1">
    <citation type="submission" date="2019-03" db="EMBL/GenBank/DDBJ databases">
        <title>Single cell metagenomics reveals metabolic interactions within the superorganism composed of flagellate Streblomastix strix and complex community of Bacteroidetes bacteria on its surface.</title>
        <authorList>
            <person name="Treitli S.C."/>
            <person name="Kolisko M."/>
            <person name="Husnik F."/>
            <person name="Keeling P."/>
            <person name="Hampl V."/>
        </authorList>
    </citation>
    <scope>NUCLEOTIDE SEQUENCE [LARGE SCALE GENOMIC DNA]</scope>
    <source>
        <strain evidence="7">ST1C</strain>
    </source>
</reference>
<feature type="domain" description="Tubulin/FtsZ GTPase" evidence="6">
    <location>
        <begin position="42"/>
        <end position="110"/>
    </location>
</feature>
<evidence type="ECO:0000313" key="8">
    <source>
        <dbReference type="Proteomes" id="UP000324800"/>
    </source>
</evidence>
<evidence type="ECO:0000313" key="7">
    <source>
        <dbReference type="EMBL" id="KAA6402698.1"/>
    </source>
</evidence>
<evidence type="ECO:0000256" key="3">
    <source>
        <dbReference type="ARBA" id="ARBA00022741"/>
    </source>
</evidence>
<keyword evidence="2 5" id="KW-0493">Microtubule</keyword>
<accession>A0A5J4X6B0</accession>
<comment type="similarity">
    <text evidence="1 5">Belongs to the tubulin family.</text>
</comment>